<dbReference type="Proteomes" id="UP000199494">
    <property type="component" value="Unassembled WGS sequence"/>
</dbReference>
<dbReference type="RefSeq" id="WP_091799838.1">
    <property type="nucleotide sequence ID" value="NZ_CP016353.1"/>
</dbReference>
<evidence type="ECO:0000313" key="1">
    <source>
        <dbReference type="EMBL" id="SDC49546.1"/>
    </source>
</evidence>
<proteinExistence type="predicted"/>
<name>A0A222VLD6_9PSEU</name>
<evidence type="ECO:0000313" key="2">
    <source>
        <dbReference type="Proteomes" id="UP000199494"/>
    </source>
</evidence>
<reference evidence="1 2" key="1">
    <citation type="submission" date="2016-10" db="EMBL/GenBank/DDBJ databases">
        <authorList>
            <person name="de Groot N.N."/>
        </authorList>
    </citation>
    <scope>NUCLEOTIDE SEQUENCE [LARGE SCALE GENOMIC DNA]</scope>
    <source>
        <strain evidence="1 2">CGMCC 4.5506</strain>
    </source>
</reference>
<accession>A0A222VLD6</accession>
<sequence>MSRAGSRPRRAILVSAPLIAGLLAAGLVSQGSALAGQQVELALGYTCHSPTTSYPATVTVKALFPANAVTGQPVAVEAVNLDVVLPEVAAAELRGQGATMAGGTAALSVTASGAESSWPDLAIPATALPEAGELTLAASGPVPAIEVAEPGELTVSAGALALSLNGFRADGSSAEPPVTAVACELQPEQNAVLATLPVGGESTAPDSSTPETPGAEPGDSDAKSMPRAEGLPLPGVQQETPENCFEVPVEDPSPYLGCAFQAGYANVKKLNGAVLLGSPEPMLMRVDYGVARGNQPCDAGTDRFGDYTCTGAIVTHSRLTLDVPTADPTLLSFGFVPVKAKVAMTVSEENPIIAAESRIEQRLYTADNFRRFPLLVRAEGMMTLRMYDVEVNGVPLDVGPDCRSAHPFTVVFNGQSAQAVPILLDEYSVAYGGVITGTITIPPFSGCGVTEDLDPLLTGTVSGPGNYTRVSQGDVCFKLGNGVCPPPLADLGRD</sequence>
<dbReference type="EMBL" id="FMZE01000002">
    <property type="protein sequence ID" value="SDC49546.1"/>
    <property type="molecule type" value="Genomic_DNA"/>
</dbReference>
<dbReference type="AlphaFoldDB" id="A0A222VLD6"/>
<dbReference type="Pfam" id="PF20611">
    <property type="entry name" value="DUF6801"/>
    <property type="match status" value="1"/>
</dbReference>
<gene>
    <name evidence="1" type="ORF">SAMN05421630_102319</name>
</gene>
<dbReference type="KEGG" id="pmad:BAY61_06565"/>
<keyword evidence="2" id="KW-1185">Reference proteome</keyword>
<dbReference type="OrthoDB" id="3821392at2"/>
<dbReference type="STRING" id="530584.SAMN05421630_102319"/>
<protein>
    <submittedName>
        <fullName evidence="1">Uncharacterized protein</fullName>
    </submittedName>
</protein>
<dbReference type="InterPro" id="IPR046542">
    <property type="entry name" value="DUF6801"/>
</dbReference>
<organism evidence="1 2">
    <name type="scientific">Prauserella marina</name>
    <dbReference type="NCBI Taxonomy" id="530584"/>
    <lineage>
        <taxon>Bacteria</taxon>
        <taxon>Bacillati</taxon>
        <taxon>Actinomycetota</taxon>
        <taxon>Actinomycetes</taxon>
        <taxon>Pseudonocardiales</taxon>
        <taxon>Pseudonocardiaceae</taxon>
        <taxon>Prauserella</taxon>
    </lineage>
</organism>